<evidence type="ECO:0000313" key="3">
    <source>
        <dbReference type="Proteomes" id="UP001150238"/>
    </source>
</evidence>
<sequence length="174" mass="19061">MALTDKEWKIAIEEKISQLKNTDNDGTVAAHTGGSQTKFITITHPSDPLFPSTIDHTLLKLDASSAQIDVLCYEAIRYGLKSCCVNGVHVQQVAERLHGSKSIPCAVIGFPLGASTTAVKVFEAQDAIFNGACEINMVINIGMLKYQSYTTVFNNIRAVAEECHVYQPQLHQHN</sequence>
<reference evidence="2" key="1">
    <citation type="submission" date="2022-08" db="EMBL/GenBank/DDBJ databases">
        <authorList>
            <consortium name="DOE Joint Genome Institute"/>
            <person name="Min B."/>
            <person name="Riley R."/>
            <person name="Sierra-Patev S."/>
            <person name="Naranjo-Ortiz M."/>
            <person name="Looney B."/>
            <person name="Konkel Z."/>
            <person name="Slot J.C."/>
            <person name="Sakamoto Y."/>
            <person name="Steenwyk J.L."/>
            <person name="Rokas A."/>
            <person name="Carro J."/>
            <person name="Camarero S."/>
            <person name="Ferreira P."/>
            <person name="Molpeceres G."/>
            <person name="Ruiz-Duenas F.J."/>
            <person name="Serrano A."/>
            <person name="Henrissat B."/>
            <person name="Drula E."/>
            <person name="Hughes K.W."/>
            <person name="Mata J.L."/>
            <person name="Ishikawa N.K."/>
            <person name="Vargas-Isla R."/>
            <person name="Ushijima S."/>
            <person name="Smith C.A."/>
            <person name="Ahrendt S."/>
            <person name="Andreopoulos W."/>
            <person name="He G."/>
            <person name="Labutti K."/>
            <person name="Lipzen A."/>
            <person name="Ng V."/>
            <person name="Sandor L."/>
            <person name="Barry K."/>
            <person name="Martinez A.T."/>
            <person name="Xiao Y."/>
            <person name="Gibbons J.G."/>
            <person name="Terashima K."/>
            <person name="Hibbett D.S."/>
            <person name="Grigoriev I.V."/>
        </authorList>
    </citation>
    <scope>NUCLEOTIDE SEQUENCE</scope>
    <source>
        <strain evidence="2">Sp2 HRB7682 ss15</strain>
    </source>
</reference>
<dbReference type="SUPFAM" id="SSF51569">
    <property type="entry name" value="Aldolase"/>
    <property type="match status" value="1"/>
</dbReference>
<accession>A0A9W8ZTA4</accession>
<dbReference type="GO" id="GO:0005737">
    <property type="term" value="C:cytoplasm"/>
    <property type="evidence" value="ECO:0007669"/>
    <property type="project" value="InterPro"/>
</dbReference>
<reference evidence="2" key="2">
    <citation type="journal article" date="2023" name="Proc. Natl. Acad. Sci. U.S.A.">
        <title>A global phylogenomic analysis of the shiitake genus Lentinula.</title>
        <authorList>
            <person name="Sierra-Patev S."/>
            <person name="Min B."/>
            <person name="Naranjo-Ortiz M."/>
            <person name="Looney B."/>
            <person name="Konkel Z."/>
            <person name="Slot J.C."/>
            <person name="Sakamoto Y."/>
            <person name="Steenwyk J.L."/>
            <person name="Rokas A."/>
            <person name="Carro J."/>
            <person name="Camarero S."/>
            <person name="Ferreira P."/>
            <person name="Molpeceres G."/>
            <person name="Ruiz-Duenas F.J."/>
            <person name="Serrano A."/>
            <person name="Henrissat B."/>
            <person name="Drula E."/>
            <person name="Hughes K.W."/>
            <person name="Mata J.L."/>
            <person name="Ishikawa N.K."/>
            <person name="Vargas-Isla R."/>
            <person name="Ushijima S."/>
            <person name="Smith C.A."/>
            <person name="Donoghue J."/>
            <person name="Ahrendt S."/>
            <person name="Andreopoulos W."/>
            <person name="He G."/>
            <person name="LaButti K."/>
            <person name="Lipzen A."/>
            <person name="Ng V."/>
            <person name="Riley R."/>
            <person name="Sandor L."/>
            <person name="Barry K."/>
            <person name="Martinez A.T."/>
            <person name="Xiao Y."/>
            <person name="Gibbons J.G."/>
            <person name="Terashima K."/>
            <person name="Grigoriev I.V."/>
            <person name="Hibbett D."/>
        </authorList>
    </citation>
    <scope>NUCLEOTIDE SEQUENCE</scope>
    <source>
        <strain evidence="2">Sp2 HRB7682 ss15</strain>
    </source>
</reference>
<dbReference type="GO" id="GO:0016052">
    <property type="term" value="P:carbohydrate catabolic process"/>
    <property type="evidence" value="ECO:0007669"/>
    <property type="project" value="TreeGrafter"/>
</dbReference>
<dbReference type="InterPro" id="IPR002915">
    <property type="entry name" value="DeoC/FbaB/LacD_aldolase"/>
</dbReference>
<proteinExistence type="predicted"/>
<comment type="caution">
    <text evidence="2">The sequence shown here is derived from an EMBL/GenBank/DDBJ whole genome shotgun (WGS) entry which is preliminary data.</text>
</comment>
<keyword evidence="1" id="KW-0963">Cytoplasm</keyword>
<dbReference type="SMART" id="SM01133">
    <property type="entry name" value="DeoC"/>
    <property type="match status" value="1"/>
</dbReference>
<dbReference type="InterPro" id="IPR011343">
    <property type="entry name" value="DeoC"/>
</dbReference>
<dbReference type="PANTHER" id="PTHR10889:SF1">
    <property type="entry name" value="DEOXYRIBOSE-PHOSPHATE ALDOLASE"/>
    <property type="match status" value="1"/>
</dbReference>
<dbReference type="Proteomes" id="UP001150238">
    <property type="component" value="Unassembled WGS sequence"/>
</dbReference>
<organism evidence="2 3">
    <name type="scientific">Lentinula lateritia</name>
    <dbReference type="NCBI Taxonomy" id="40482"/>
    <lineage>
        <taxon>Eukaryota</taxon>
        <taxon>Fungi</taxon>
        <taxon>Dikarya</taxon>
        <taxon>Basidiomycota</taxon>
        <taxon>Agaricomycotina</taxon>
        <taxon>Agaricomycetes</taxon>
        <taxon>Agaricomycetidae</taxon>
        <taxon>Agaricales</taxon>
        <taxon>Marasmiineae</taxon>
        <taxon>Omphalotaceae</taxon>
        <taxon>Lentinula</taxon>
    </lineage>
</organism>
<name>A0A9W8ZTA4_9AGAR</name>
<protein>
    <recommendedName>
        <fullName evidence="4">Phosphodeoxyriboaldolase</fullName>
    </recommendedName>
</protein>
<dbReference type="Gene3D" id="3.20.20.70">
    <property type="entry name" value="Aldolase class I"/>
    <property type="match status" value="1"/>
</dbReference>
<evidence type="ECO:0000256" key="1">
    <source>
        <dbReference type="ARBA" id="ARBA00022490"/>
    </source>
</evidence>
<dbReference type="AlphaFoldDB" id="A0A9W8ZTA4"/>
<dbReference type="InterPro" id="IPR013785">
    <property type="entry name" value="Aldolase_TIM"/>
</dbReference>
<evidence type="ECO:0008006" key="4">
    <source>
        <dbReference type="Google" id="ProtNLM"/>
    </source>
</evidence>
<gene>
    <name evidence="2" type="ORF">C8J55DRAFT_565866</name>
</gene>
<dbReference type="GO" id="GO:0009264">
    <property type="term" value="P:deoxyribonucleotide catabolic process"/>
    <property type="evidence" value="ECO:0007669"/>
    <property type="project" value="InterPro"/>
</dbReference>
<dbReference type="PANTHER" id="PTHR10889">
    <property type="entry name" value="DEOXYRIBOSE-PHOSPHATE ALDOLASE"/>
    <property type="match status" value="1"/>
</dbReference>
<dbReference type="GO" id="GO:0004139">
    <property type="term" value="F:deoxyribose-phosphate aldolase activity"/>
    <property type="evidence" value="ECO:0007669"/>
    <property type="project" value="InterPro"/>
</dbReference>
<dbReference type="EMBL" id="JANVFS010000046">
    <property type="protein sequence ID" value="KAJ4466154.1"/>
    <property type="molecule type" value="Genomic_DNA"/>
</dbReference>
<dbReference type="Pfam" id="PF01791">
    <property type="entry name" value="DeoC"/>
    <property type="match status" value="1"/>
</dbReference>
<evidence type="ECO:0000313" key="2">
    <source>
        <dbReference type="EMBL" id="KAJ4466154.1"/>
    </source>
</evidence>